<feature type="region of interest" description="Disordered" evidence="1">
    <location>
        <begin position="1"/>
        <end position="107"/>
    </location>
</feature>
<dbReference type="AlphaFoldDB" id="A0A813H0A4"/>
<sequence>MRRRFANWSQGFTRGSGNQPRQQRGSRGDRDGGDSAISLDKAWRAEEDDQESVSIASPQSGQECRTPSYSSTGFGFFASPSPKRSRSQWKSASQSTKTPTGEGQLPERSLGAAEDLEVLASQDPQGPQQPDESVVRLRLPKVTCQQYVASTPQEESVPPAACGLILTDEVIWLEHCLPAEQPGRFCSVRLDRVTDVSAAVSLPCTAQALQTDSSLFYTSSGASEDLGFNPPGAADEGSDRLLNETSTRVVDEVSTASSEPGSFLGEMPPIPFGLLPMTRPALPTRWQAPTNVKSGKLPDRPIADYDRSNCQCHESLCISIPPLVPCDSRLPGRRFCKASPRSSAEHIWVHEALLAASRSLASGEVVHAVVVWAAESSEVARSSGEGCRLPREGQPLVLLVNEESSASLLREEIMRCRAARLGF</sequence>
<evidence type="ECO:0000313" key="3">
    <source>
        <dbReference type="Proteomes" id="UP000654075"/>
    </source>
</evidence>
<accession>A0A813H0A4</accession>
<name>A0A813H0A4_POLGL</name>
<dbReference type="Proteomes" id="UP000654075">
    <property type="component" value="Unassembled WGS sequence"/>
</dbReference>
<feature type="compositionally biased region" description="Polar residues" evidence="1">
    <location>
        <begin position="52"/>
        <end position="73"/>
    </location>
</feature>
<protein>
    <submittedName>
        <fullName evidence="2">Uncharacterized protein</fullName>
    </submittedName>
</protein>
<gene>
    <name evidence="2" type="ORF">PGLA1383_LOCUS47200</name>
</gene>
<evidence type="ECO:0000256" key="1">
    <source>
        <dbReference type="SAM" id="MobiDB-lite"/>
    </source>
</evidence>
<comment type="caution">
    <text evidence="2">The sequence shown here is derived from an EMBL/GenBank/DDBJ whole genome shotgun (WGS) entry which is preliminary data.</text>
</comment>
<dbReference type="EMBL" id="CAJNNV010030020">
    <property type="protein sequence ID" value="CAE8631060.1"/>
    <property type="molecule type" value="Genomic_DNA"/>
</dbReference>
<keyword evidence="3" id="KW-1185">Reference proteome</keyword>
<organism evidence="2 3">
    <name type="scientific">Polarella glacialis</name>
    <name type="common">Dinoflagellate</name>
    <dbReference type="NCBI Taxonomy" id="89957"/>
    <lineage>
        <taxon>Eukaryota</taxon>
        <taxon>Sar</taxon>
        <taxon>Alveolata</taxon>
        <taxon>Dinophyceae</taxon>
        <taxon>Suessiales</taxon>
        <taxon>Suessiaceae</taxon>
        <taxon>Polarella</taxon>
    </lineage>
</organism>
<proteinExistence type="predicted"/>
<evidence type="ECO:0000313" key="2">
    <source>
        <dbReference type="EMBL" id="CAE8631060.1"/>
    </source>
</evidence>
<dbReference type="OrthoDB" id="431021at2759"/>
<feature type="compositionally biased region" description="Polar residues" evidence="1">
    <location>
        <begin position="88"/>
        <end position="101"/>
    </location>
</feature>
<reference evidence="2" key="1">
    <citation type="submission" date="2021-02" db="EMBL/GenBank/DDBJ databases">
        <authorList>
            <person name="Dougan E. K."/>
            <person name="Rhodes N."/>
            <person name="Thang M."/>
            <person name="Chan C."/>
        </authorList>
    </citation>
    <scope>NUCLEOTIDE SEQUENCE</scope>
</reference>
<feature type="compositionally biased region" description="Polar residues" evidence="1">
    <location>
        <begin position="7"/>
        <end position="20"/>
    </location>
</feature>